<sequence>MEKDEEFLIKFEELNKIMKNMNHEVANIHTDAVYINRSINYNAKSLESLEDNALSKYIKS</sequence>
<name>A0A9N9KGX0_9GLOM</name>
<dbReference type="EMBL" id="CAJVPY010065178">
    <property type="protein sequence ID" value="CAG8824654.1"/>
    <property type="molecule type" value="Genomic_DNA"/>
</dbReference>
<organism evidence="1 2">
    <name type="scientific">Dentiscutata erythropus</name>
    <dbReference type="NCBI Taxonomy" id="1348616"/>
    <lineage>
        <taxon>Eukaryota</taxon>
        <taxon>Fungi</taxon>
        <taxon>Fungi incertae sedis</taxon>
        <taxon>Mucoromycota</taxon>
        <taxon>Glomeromycotina</taxon>
        <taxon>Glomeromycetes</taxon>
        <taxon>Diversisporales</taxon>
        <taxon>Gigasporaceae</taxon>
        <taxon>Dentiscutata</taxon>
    </lineage>
</organism>
<dbReference type="Proteomes" id="UP000789405">
    <property type="component" value="Unassembled WGS sequence"/>
</dbReference>
<accession>A0A9N9KGX0</accession>
<evidence type="ECO:0000313" key="2">
    <source>
        <dbReference type="Proteomes" id="UP000789405"/>
    </source>
</evidence>
<proteinExistence type="predicted"/>
<comment type="caution">
    <text evidence="1">The sequence shown here is derived from an EMBL/GenBank/DDBJ whole genome shotgun (WGS) entry which is preliminary data.</text>
</comment>
<keyword evidence="2" id="KW-1185">Reference proteome</keyword>
<reference evidence="1" key="1">
    <citation type="submission" date="2021-06" db="EMBL/GenBank/DDBJ databases">
        <authorList>
            <person name="Kallberg Y."/>
            <person name="Tangrot J."/>
            <person name="Rosling A."/>
        </authorList>
    </citation>
    <scope>NUCLEOTIDE SEQUENCE</scope>
    <source>
        <strain evidence="1">MA453B</strain>
    </source>
</reference>
<dbReference type="AlphaFoldDB" id="A0A9N9KGX0"/>
<protein>
    <submittedName>
        <fullName evidence="1">11393_t:CDS:1</fullName>
    </submittedName>
</protein>
<gene>
    <name evidence="1" type="ORF">DERYTH_LOCUS27739</name>
</gene>
<evidence type="ECO:0000313" key="1">
    <source>
        <dbReference type="EMBL" id="CAG8824654.1"/>
    </source>
</evidence>